<dbReference type="RefSeq" id="WP_073596346.1">
    <property type="nucleotide sequence ID" value="NZ_MRCE01000038.1"/>
</dbReference>
<dbReference type="AlphaFoldDB" id="A0A1U7I845"/>
<dbReference type="Proteomes" id="UP000185860">
    <property type="component" value="Unassembled WGS sequence"/>
</dbReference>
<comment type="caution">
    <text evidence="1">The sequence shown here is derived from an EMBL/GenBank/DDBJ whole genome shotgun (WGS) entry which is preliminary data.</text>
</comment>
<sequence length="125" mass="13689">MAENIAEILGTAIAEYTPNAIKFRGLSLETLQQILQQGYTTPSASFNATPTVGSFIEFGQKCQKNGATATFDGIAFPGKQTPDLVVDAITVIGVKDLDFVGEFVRFVRGCDEMEINSQKLYAWWD</sequence>
<protein>
    <submittedName>
        <fullName evidence="1">Uncharacterized protein</fullName>
    </submittedName>
</protein>
<accession>A0A1U7I845</accession>
<dbReference type="OrthoDB" id="486761at2"/>
<name>A0A1U7I845_9CYAN</name>
<dbReference type="STRING" id="454136.NIES2119_25720"/>
<dbReference type="EMBL" id="MRCE01000038">
    <property type="protein sequence ID" value="OKH32542.1"/>
    <property type="molecule type" value="Genomic_DNA"/>
</dbReference>
<reference evidence="1 2" key="1">
    <citation type="submission" date="2016-11" db="EMBL/GenBank/DDBJ databases">
        <title>Draft Genome Sequences of Nine Cyanobacterial Strains from Diverse Habitats.</title>
        <authorList>
            <person name="Zhu T."/>
            <person name="Hou S."/>
            <person name="Lu X."/>
            <person name="Hess W.R."/>
        </authorList>
    </citation>
    <scope>NUCLEOTIDE SEQUENCE [LARGE SCALE GENOMIC DNA]</scope>
    <source>
        <strain evidence="1 2">IAM M-71</strain>
    </source>
</reference>
<organism evidence="1 2">
    <name type="scientific">[Phormidium ambiguum] IAM M-71</name>
    <dbReference type="NCBI Taxonomy" id="454136"/>
    <lineage>
        <taxon>Bacteria</taxon>
        <taxon>Bacillati</taxon>
        <taxon>Cyanobacteriota</taxon>
        <taxon>Cyanophyceae</taxon>
        <taxon>Oscillatoriophycideae</taxon>
        <taxon>Aerosakkonematales</taxon>
        <taxon>Aerosakkonemataceae</taxon>
        <taxon>Floridanema</taxon>
    </lineage>
</organism>
<proteinExistence type="predicted"/>
<evidence type="ECO:0000313" key="1">
    <source>
        <dbReference type="EMBL" id="OKH32542.1"/>
    </source>
</evidence>
<evidence type="ECO:0000313" key="2">
    <source>
        <dbReference type="Proteomes" id="UP000185860"/>
    </source>
</evidence>
<gene>
    <name evidence="1" type="ORF">NIES2119_25720</name>
</gene>